<feature type="non-terminal residue" evidence="2">
    <location>
        <position position="1"/>
    </location>
</feature>
<dbReference type="Proteomes" id="UP001146120">
    <property type="component" value="Unassembled WGS sequence"/>
</dbReference>
<dbReference type="EMBL" id="DAKRPA010000016">
    <property type="protein sequence ID" value="DBA03756.1"/>
    <property type="molecule type" value="Genomic_DNA"/>
</dbReference>
<protein>
    <recommendedName>
        <fullName evidence="4">Transposase</fullName>
    </recommendedName>
</protein>
<evidence type="ECO:0000313" key="3">
    <source>
        <dbReference type="Proteomes" id="UP001146120"/>
    </source>
</evidence>
<sequence length="225" mass="25577">YQQRPGTSPRNAYSRNEAKRTKEGFERFKAGSYSQRALQRIPADRGNHTVRTVFGYNHIQLKCFFHVMMNVRKQASKKGVPQGLLHDILAPAFECTTRLVRTSFKRFTISRWIAKPVLREFAGNFQKACFYVAGSGAPIATTNNPCETFNKDLTRDYSGRTLLPLNTQAKKLLEMAAHRSELGGDFVTQAQPPSKLQSRTKRLQANNLLILEPVDRMSIRKLQST</sequence>
<comment type="caution">
    <text evidence="2">The sequence shown here is derived from an EMBL/GenBank/DDBJ whole genome shotgun (WGS) entry which is preliminary data.</text>
</comment>
<evidence type="ECO:0000256" key="1">
    <source>
        <dbReference type="SAM" id="MobiDB-lite"/>
    </source>
</evidence>
<proteinExistence type="predicted"/>
<reference evidence="2" key="2">
    <citation type="journal article" date="2023" name="Microbiol Resour">
        <title>Decontamination and Annotation of the Draft Genome Sequence of the Oomycete Lagenidium giganteum ARSEF 373.</title>
        <authorList>
            <person name="Morgan W.R."/>
            <person name="Tartar A."/>
        </authorList>
    </citation>
    <scope>NUCLEOTIDE SEQUENCE</scope>
    <source>
        <strain evidence="2">ARSEF 373</strain>
    </source>
</reference>
<evidence type="ECO:0000313" key="2">
    <source>
        <dbReference type="EMBL" id="DBA03756.1"/>
    </source>
</evidence>
<dbReference type="AlphaFoldDB" id="A0AAV2ZBR3"/>
<accession>A0AAV2ZBR3</accession>
<keyword evidence="3" id="KW-1185">Reference proteome</keyword>
<gene>
    <name evidence="2" type="ORF">N0F65_004173</name>
</gene>
<feature type="compositionally biased region" description="Polar residues" evidence="1">
    <location>
        <begin position="1"/>
        <end position="14"/>
    </location>
</feature>
<evidence type="ECO:0008006" key="4">
    <source>
        <dbReference type="Google" id="ProtNLM"/>
    </source>
</evidence>
<name>A0AAV2ZBR3_9STRA</name>
<reference evidence="2" key="1">
    <citation type="submission" date="2022-11" db="EMBL/GenBank/DDBJ databases">
        <authorList>
            <person name="Morgan W.R."/>
            <person name="Tartar A."/>
        </authorList>
    </citation>
    <scope>NUCLEOTIDE SEQUENCE</scope>
    <source>
        <strain evidence="2">ARSEF 373</strain>
    </source>
</reference>
<feature type="region of interest" description="Disordered" evidence="1">
    <location>
        <begin position="1"/>
        <end position="20"/>
    </location>
</feature>
<organism evidence="2 3">
    <name type="scientific">Lagenidium giganteum</name>
    <dbReference type="NCBI Taxonomy" id="4803"/>
    <lineage>
        <taxon>Eukaryota</taxon>
        <taxon>Sar</taxon>
        <taxon>Stramenopiles</taxon>
        <taxon>Oomycota</taxon>
        <taxon>Peronosporomycetes</taxon>
        <taxon>Pythiales</taxon>
        <taxon>Pythiaceae</taxon>
    </lineage>
</organism>